<name>A0ABQ0B2W6_9FIRM</name>
<proteinExistence type="predicted"/>
<evidence type="ECO:0000313" key="2">
    <source>
        <dbReference type="EMBL" id="GAA6270611.1"/>
    </source>
</evidence>
<dbReference type="InterPro" id="IPR007863">
    <property type="entry name" value="Peptidase_M16_C"/>
</dbReference>
<reference evidence="2 3" key="1">
    <citation type="submission" date="2024-04" db="EMBL/GenBank/DDBJ databases">
        <title>Defined microbial consortia suppress multidrug-resistant proinflammatory Enterobacteriaceae via ecological control.</title>
        <authorList>
            <person name="Furuichi M."/>
            <person name="Kawaguchi T."/>
            <person name="Pust M."/>
            <person name="Yasuma K."/>
            <person name="Plichta D."/>
            <person name="Hasegawa N."/>
            <person name="Ohya T."/>
            <person name="Bhattarai S."/>
            <person name="Sasajima S."/>
            <person name="Aoto Y."/>
            <person name="Tuganbaev T."/>
            <person name="Yaginuma M."/>
            <person name="Ueda M."/>
            <person name="Okahashi N."/>
            <person name="Amafuji K."/>
            <person name="Kiridooshi Y."/>
            <person name="Sugita K."/>
            <person name="Strazar M."/>
            <person name="Skelly A."/>
            <person name="Suda W."/>
            <person name="Hattori M."/>
            <person name="Nakamoto N."/>
            <person name="Caballero S."/>
            <person name="Norman J."/>
            <person name="Olle B."/>
            <person name="Tanoue T."/>
            <person name="Arita M."/>
            <person name="Bucci V."/>
            <person name="Atarashi K."/>
            <person name="Xavier R."/>
            <person name="Honda K."/>
        </authorList>
    </citation>
    <scope>NUCLEOTIDE SEQUENCE [LARGE SCALE GENOMIC DNA]</scope>
    <source>
        <strain evidence="3">f13</strain>
    </source>
</reference>
<evidence type="ECO:0000313" key="3">
    <source>
        <dbReference type="Proteomes" id="UP001600894"/>
    </source>
</evidence>
<sequence length="999" mass="113338">MSRLPETGQTLWGFTVTERNTISMLGAETAELFHPFSGARLLYIHNDDRELGFDLIYRTPQLDPLDSNHILEHLMLCSCPKYPSRDVFFDMDSKSYSTFMNGITDNTCTCYPVCSLSMEQLLKLMDVFLCCMEEPDAMKDDRFFRREGLRFELEEPDGELSMLGTVLSEDWGHLTDIQENADSAAAEALYQGQTAANLLGRLHFHYKEMTFEKIKKAYENLYDYSNCLMILYGDADLEAALRFLDENHLSRFKSRSLDLRPWFHEPVAPGFKKIRAESPAYEGSPAIHSSIIDYTADLSGLSHEDVIYMGFLADMMNQDTSPIQRTARSLGLNNVIEVYLDTASQQPSLKFRLQNGDEGQEETFLKAVRQGLMEISQSGIPEALYQAAIKENRLADLLMGETPHLGFHLSEDIGRFWSLTGRTDYYSLYEQSFETFSEDREQAILKRLAAWALHPAASVLSVTVPVPGLAEQLEAERDTWLKEKKAGMTQEELCCLIQETRDFKAWSAADESCLDFLIRPEELPEPEEDPEVFSEVRRGILCFGSPSPLHGIGSYQLFFDLQQLEAEDWKYLTLYQMLLTELDTDRFTVEQQKNMEQELLYDCTFDELYPGREAGENSRPMMSVAWSGLTGDFETGLDFLLDLMTGGNYSDRETILQVIDKYIPDYDMSKGENGPSLAYSLAERCIRQDSRFRYLLNPPEIHGFLKEIQNRLTLEQEHPEDTDARKAGEEVTKRLTGLTQRLVSRRKLVFLASADSEALEDILGSASRILESLNGKTDMKTFSHSLTLPDWDLTPARRTAACTDSPLQEIRVLGDFKDMPEFKGRYLPYLLAAGDKYVKPAVRYQGRAYDSGIDFLLPGSYFTLWSTEDPDIRSTLSVFLQTGKALKNLSITPEDLQGYILSAYAQALLPVGILNNRMRAMRRRLMGISAKYINEMIRDIRRSSVKDKETAAALIDRLLAAGSVSAVGNEKTIRENGELFEEILTLRDTKGGSSAHTSP</sequence>
<dbReference type="SUPFAM" id="SSF63411">
    <property type="entry name" value="LuxS/MPP-like metallohydrolase"/>
    <property type="match status" value="4"/>
</dbReference>
<gene>
    <name evidence="2" type="ORF">F130042H8_36710</name>
</gene>
<evidence type="ECO:0000259" key="1">
    <source>
        <dbReference type="SMART" id="SM01264"/>
    </source>
</evidence>
<dbReference type="Pfam" id="PF08367">
    <property type="entry name" value="M16C_assoc"/>
    <property type="match status" value="1"/>
</dbReference>
<feature type="domain" description="Peptidase M16C associated" evidence="1">
    <location>
        <begin position="463"/>
        <end position="708"/>
    </location>
</feature>
<dbReference type="PANTHER" id="PTHR43016:SF13">
    <property type="entry name" value="PRESEQUENCE PROTEASE, MITOCHONDRIAL"/>
    <property type="match status" value="1"/>
</dbReference>
<dbReference type="Proteomes" id="UP001600894">
    <property type="component" value="Unassembled WGS sequence"/>
</dbReference>
<keyword evidence="3" id="KW-1185">Reference proteome</keyword>
<dbReference type="Pfam" id="PF05193">
    <property type="entry name" value="Peptidase_M16_C"/>
    <property type="match status" value="1"/>
</dbReference>
<dbReference type="EMBL" id="BAABXL010000001">
    <property type="protein sequence ID" value="GAA6270611.1"/>
    <property type="molecule type" value="Genomic_DNA"/>
</dbReference>
<dbReference type="Gene3D" id="3.30.830.10">
    <property type="entry name" value="Metalloenzyme, LuxS/M16 peptidase-like"/>
    <property type="match status" value="4"/>
</dbReference>
<organism evidence="2 3">
    <name type="scientific">Enterocloster alcoholdehydrogenati</name>
    <dbReference type="NCBI Taxonomy" id="2547410"/>
    <lineage>
        <taxon>Bacteria</taxon>
        <taxon>Bacillati</taxon>
        <taxon>Bacillota</taxon>
        <taxon>Clostridia</taxon>
        <taxon>Lachnospirales</taxon>
        <taxon>Lachnospiraceae</taxon>
        <taxon>Enterocloster</taxon>
    </lineage>
</organism>
<protein>
    <submittedName>
        <fullName evidence="2">Insulinase family protein</fullName>
    </submittedName>
</protein>
<dbReference type="PANTHER" id="PTHR43016">
    <property type="entry name" value="PRESEQUENCE PROTEASE"/>
    <property type="match status" value="1"/>
</dbReference>
<dbReference type="InterPro" id="IPR013578">
    <property type="entry name" value="Peptidase_M16C_assoc"/>
</dbReference>
<accession>A0ABQ0B2W6</accession>
<dbReference type="InterPro" id="IPR011249">
    <property type="entry name" value="Metalloenz_LuxS/M16"/>
</dbReference>
<comment type="caution">
    <text evidence="2">The sequence shown here is derived from an EMBL/GenBank/DDBJ whole genome shotgun (WGS) entry which is preliminary data.</text>
</comment>
<dbReference type="SMART" id="SM01264">
    <property type="entry name" value="M16C_associated"/>
    <property type="match status" value="1"/>
</dbReference>